<name>A0A821Q891_9NEOP</name>
<proteinExistence type="predicted"/>
<dbReference type="Proteomes" id="UP000663880">
    <property type="component" value="Unassembled WGS sequence"/>
</dbReference>
<evidence type="ECO:0000256" key="1">
    <source>
        <dbReference type="SAM" id="MobiDB-lite"/>
    </source>
</evidence>
<feature type="region of interest" description="Disordered" evidence="1">
    <location>
        <begin position="1"/>
        <end position="23"/>
    </location>
</feature>
<sequence length="505" mass="58475">MNNVTGIGDIIENRDEDESPLPPDANFTEEELSILDDIDLNDSKDVLQNVPSNASILFPDDIPCSSPWVSNVDNRIQKGDRSPSVIENTPDHSPFQNRIIENYCDITPVPSPYNSFAPSPVNFQLIDSPAVASPASDINDITYSPSNIAKSRKRISQAKKDKGRLRERFHKKWKDQERKYNVNRGLEYVSRNGRVHDKKIMKSSCPATCRKKCSEKLTENIRQRIFDMFWSIGDHSRQWDFLASLGSRQGYCFSWHQQTAKRGANEISSCVFKFIEDTVGEGVKDYRFWSDNCGGQNRNRIVFLMYMIASSKFSIDISHRFLIVGHTQNEGDSMHALIERQTKDKMLYTPDQWYTAFRFAKSDEKPYKVIEVSQDLIKDFKSKLRLINNWTTTNDGSKMPWNRVTEVVVKAENPFRVFYKTTYQDDAYKWIDCVKQPKATRNRRESNINIDNISLAYQTPIPIDKNKYKDLMDLCKKLVIPKEYHLFFNNLIPNNSNRADESDSD</sequence>
<dbReference type="PANTHER" id="PTHR10773:SF19">
    <property type="match status" value="1"/>
</dbReference>
<reference evidence="3" key="1">
    <citation type="submission" date="2021-02" db="EMBL/GenBank/DDBJ databases">
        <authorList>
            <person name="Steward A R."/>
        </authorList>
    </citation>
    <scope>NUCLEOTIDE SEQUENCE</scope>
</reference>
<protein>
    <recommendedName>
        <fullName evidence="2">DUF7869 domain-containing protein</fullName>
    </recommendedName>
</protein>
<evidence type="ECO:0000313" key="3">
    <source>
        <dbReference type="EMBL" id="CAF4819823.1"/>
    </source>
</evidence>
<organism evidence="3 4">
    <name type="scientific">Pieris macdunnoughi</name>
    <dbReference type="NCBI Taxonomy" id="345717"/>
    <lineage>
        <taxon>Eukaryota</taxon>
        <taxon>Metazoa</taxon>
        <taxon>Ecdysozoa</taxon>
        <taxon>Arthropoda</taxon>
        <taxon>Hexapoda</taxon>
        <taxon>Insecta</taxon>
        <taxon>Pterygota</taxon>
        <taxon>Neoptera</taxon>
        <taxon>Endopterygota</taxon>
        <taxon>Lepidoptera</taxon>
        <taxon>Glossata</taxon>
        <taxon>Ditrysia</taxon>
        <taxon>Papilionoidea</taxon>
        <taxon>Pieridae</taxon>
        <taxon>Pierinae</taxon>
        <taxon>Pieris</taxon>
    </lineage>
</organism>
<dbReference type="OrthoDB" id="6136790at2759"/>
<keyword evidence="4" id="KW-1185">Reference proteome</keyword>
<dbReference type="Pfam" id="PF25273">
    <property type="entry name" value="DUF7869"/>
    <property type="match status" value="1"/>
</dbReference>
<dbReference type="InterPro" id="IPR057191">
    <property type="entry name" value="DUF7869"/>
</dbReference>
<gene>
    <name evidence="3" type="ORF">PMACD_LOCUS4528</name>
</gene>
<dbReference type="PANTHER" id="PTHR10773">
    <property type="entry name" value="DNA-DIRECTED RNA POLYMERASES I, II, AND III SUBUNIT RPABC2"/>
    <property type="match status" value="1"/>
</dbReference>
<feature type="domain" description="DUF7869" evidence="2">
    <location>
        <begin position="246"/>
        <end position="384"/>
    </location>
</feature>
<evidence type="ECO:0000313" key="4">
    <source>
        <dbReference type="Proteomes" id="UP000663880"/>
    </source>
</evidence>
<dbReference type="EMBL" id="CAJOBZ010000008">
    <property type="protein sequence ID" value="CAF4819823.1"/>
    <property type="molecule type" value="Genomic_DNA"/>
</dbReference>
<dbReference type="AlphaFoldDB" id="A0A821Q891"/>
<comment type="caution">
    <text evidence="3">The sequence shown here is derived from an EMBL/GenBank/DDBJ whole genome shotgun (WGS) entry which is preliminary data.</text>
</comment>
<evidence type="ECO:0000259" key="2">
    <source>
        <dbReference type="Pfam" id="PF25273"/>
    </source>
</evidence>
<accession>A0A821Q891</accession>